<protein>
    <submittedName>
        <fullName evidence="1">Uncharacterized protein</fullName>
    </submittedName>
</protein>
<keyword evidence="2" id="KW-1185">Reference proteome</keyword>
<dbReference type="EMBL" id="MNCJ02000325">
    <property type="protein sequence ID" value="KAF5785785.1"/>
    <property type="molecule type" value="Genomic_DNA"/>
</dbReference>
<dbReference type="Proteomes" id="UP000215914">
    <property type="component" value="Unassembled WGS sequence"/>
</dbReference>
<comment type="caution">
    <text evidence="1">The sequence shown here is derived from an EMBL/GenBank/DDBJ whole genome shotgun (WGS) entry which is preliminary data.</text>
</comment>
<organism evidence="1 2">
    <name type="scientific">Helianthus annuus</name>
    <name type="common">Common sunflower</name>
    <dbReference type="NCBI Taxonomy" id="4232"/>
    <lineage>
        <taxon>Eukaryota</taxon>
        <taxon>Viridiplantae</taxon>
        <taxon>Streptophyta</taxon>
        <taxon>Embryophyta</taxon>
        <taxon>Tracheophyta</taxon>
        <taxon>Spermatophyta</taxon>
        <taxon>Magnoliopsida</taxon>
        <taxon>eudicotyledons</taxon>
        <taxon>Gunneridae</taxon>
        <taxon>Pentapetalae</taxon>
        <taxon>asterids</taxon>
        <taxon>campanulids</taxon>
        <taxon>Asterales</taxon>
        <taxon>Asteraceae</taxon>
        <taxon>Asteroideae</taxon>
        <taxon>Heliantheae alliance</taxon>
        <taxon>Heliantheae</taxon>
        <taxon>Helianthus</taxon>
    </lineage>
</organism>
<name>A0A9K3HWN2_HELAN</name>
<accession>A0A9K3HWN2</accession>
<proteinExistence type="predicted"/>
<dbReference type="AlphaFoldDB" id="A0A9K3HWN2"/>
<dbReference type="Gramene" id="mRNA:HanXRQr2_Chr10g0432791">
    <property type="protein sequence ID" value="mRNA:HanXRQr2_Chr10g0432791"/>
    <property type="gene ID" value="HanXRQr2_Chr10g0432791"/>
</dbReference>
<evidence type="ECO:0000313" key="1">
    <source>
        <dbReference type="EMBL" id="KAF5785785.1"/>
    </source>
</evidence>
<gene>
    <name evidence="1" type="ORF">HanXRQr2_Chr10g0432791</name>
</gene>
<sequence>MASSFNQMCFCTACCTFELVRQLFDACKPIFRPHDKQFRLRRLQYGLVVSSKQNGSCPAERVTQAHIAHNFIHLINCRPCNRCTYDPTSRTRLHKFSALHLQTATTSATSANPVREGLPVDLPTPRISNVTAGKPCSARLRAMPFIRP</sequence>
<reference evidence="1" key="2">
    <citation type="submission" date="2020-06" db="EMBL/GenBank/DDBJ databases">
        <title>Helianthus annuus Genome sequencing and assembly Release 2.</title>
        <authorList>
            <person name="Gouzy J."/>
            <person name="Langlade N."/>
            <person name="Munos S."/>
        </authorList>
    </citation>
    <scope>NUCLEOTIDE SEQUENCE</scope>
    <source>
        <tissue evidence="1">Leaves</tissue>
    </source>
</reference>
<evidence type="ECO:0000313" key="2">
    <source>
        <dbReference type="Proteomes" id="UP000215914"/>
    </source>
</evidence>
<reference evidence="1" key="1">
    <citation type="journal article" date="2017" name="Nature">
        <title>The sunflower genome provides insights into oil metabolism, flowering and Asterid evolution.</title>
        <authorList>
            <person name="Badouin H."/>
            <person name="Gouzy J."/>
            <person name="Grassa C.J."/>
            <person name="Murat F."/>
            <person name="Staton S.E."/>
            <person name="Cottret L."/>
            <person name="Lelandais-Briere C."/>
            <person name="Owens G.L."/>
            <person name="Carrere S."/>
            <person name="Mayjonade B."/>
            <person name="Legrand L."/>
            <person name="Gill N."/>
            <person name="Kane N.C."/>
            <person name="Bowers J.E."/>
            <person name="Hubner S."/>
            <person name="Bellec A."/>
            <person name="Berard A."/>
            <person name="Berges H."/>
            <person name="Blanchet N."/>
            <person name="Boniface M.C."/>
            <person name="Brunel D."/>
            <person name="Catrice O."/>
            <person name="Chaidir N."/>
            <person name="Claudel C."/>
            <person name="Donnadieu C."/>
            <person name="Faraut T."/>
            <person name="Fievet G."/>
            <person name="Helmstetter N."/>
            <person name="King M."/>
            <person name="Knapp S.J."/>
            <person name="Lai Z."/>
            <person name="Le Paslier M.C."/>
            <person name="Lippi Y."/>
            <person name="Lorenzon L."/>
            <person name="Mandel J.R."/>
            <person name="Marage G."/>
            <person name="Marchand G."/>
            <person name="Marquand E."/>
            <person name="Bret-Mestries E."/>
            <person name="Morien E."/>
            <person name="Nambeesan S."/>
            <person name="Nguyen T."/>
            <person name="Pegot-Espagnet P."/>
            <person name="Pouilly N."/>
            <person name="Raftis F."/>
            <person name="Sallet E."/>
            <person name="Schiex T."/>
            <person name="Thomas J."/>
            <person name="Vandecasteele C."/>
            <person name="Vares D."/>
            <person name="Vear F."/>
            <person name="Vautrin S."/>
            <person name="Crespi M."/>
            <person name="Mangin B."/>
            <person name="Burke J.M."/>
            <person name="Salse J."/>
            <person name="Munos S."/>
            <person name="Vincourt P."/>
            <person name="Rieseberg L.H."/>
            <person name="Langlade N.B."/>
        </authorList>
    </citation>
    <scope>NUCLEOTIDE SEQUENCE</scope>
    <source>
        <tissue evidence="1">Leaves</tissue>
    </source>
</reference>